<proteinExistence type="predicted"/>
<name>A0A5S6QXV4_TRIMR</name>
<feature type="region of interest" description="Disordered" evidence="1">
    <location>
        <begin position="1"/>
        <end position="22"/>
    </location>
</feature>
<dbReference type="WBParaSite" id="TMUE_3000011939.1">
    <property type="protein sequence ID" value="TMUE_3000011939.1"/>
    <property type="gene ID" value="WBGene00292827"/>
</dbReference>
<dbReference type="Proteomes" id="UP000046395">
    <property type="component" value="Unassembled WGS sequence"/>
</dbReference>
<organism evidence="2 3">
    <name type="scientific">Trichuris muris</name>
    <name type="common">Mouse whipworm</name>
    <dbReference type="NCBI Taxonomy" id="70415"/>
    <lineage>
        <taxon>Eukaryota</taxon>
        <taxon>Metazoa</taxon>
        <taxon>Ecdysozoa</taxon>
        <taxon>Nematoda</taxon>
        <taxon>Enoplea</taxon>
        <taxon>Dorylaimia</taxon>
        <taxon>Trichinellida</taxon>
        <taxon>Trichuridae</taxon>
        <taxon>Trichuris</taxon>
    </lineage>
</organism>
<evidence type="ECO:0000313" key="4">
    <source>
        <dbReference type="WBParaSite" id="TMUE_3000011939.2"/>
    </source>
</evidence>
<dbReference type="AlphaFoldDB" id="A0A5S6QXV4"/>
<sequence>MAGEEDQGASSMVTWAGDSPNEARLNRKMRKFDFKRAEIFCPIKESTSLSESPPSLKPFYEKFLEKSHESPSAVEPKKHSSETDDLVCCLKKLIEVPIRATATEADDRNDCQPDANKDFGSKSIYRLNPKEPELSSSFDDAFLDDLASFMNHSETDDLFASIDLQALSQADTPSTSVITRKRPATFSGDTPTSSAKAQLQFGFKDASTCRKKSFHKNLNEQLDKIVHVSEDEDEAFWNDTRVLKIARQY</sequence>
<accession>A0A5S6QXV4</accession>
<evidence type="ECO:0000313" key="2">
    <source>
        <dbReference type="Proteomes" id="UP000046395"/>
    </source>
</evidence>
<evidence type="ECO:0000256" key="1">
    <source>
        <dbReference type="SAM" id="MobiDB-lite"/>
    </source>
</evidence>
<evidence type="ECO:0000313" key="3">
    <source>
        <dbReference type="WBParaSite" id="TMUE_3000011939.1"/>
    </source>
</evidence>
<dbReference type="WBParaSite" id="TMUE_3000011939.2">
    <property type="protein sequence ID" value="TMUE_3000011939.2"/>
    <property type="gene ID" value="WBGene00292827"/>
</dbReference>
<reference evidence="3" key="2">
    <citation type="submission" date="2019-12" db="UniProtKB">
        <authorList>
            <consortium name="WormBaseParasite"/>
        </authorList>
    </citation>
    <scope>IDENTIFICATION</scope>
</reference>
<keyword evidence="2" id="KW-1185">Reference proteome</keyword>
<reference evidence="2" key="1">
    <citation type="submission" date="2014-03" db="EMBL/GenBank/DDBJ databases">
        <title>The whipworm genome and dual-species transcriptomics of an intimate host-pathogen interaction.</title>
        <authorList>
            <person name="Foth B.J."/>
            <person name="Tsai I.J."/>
            <person name="Reid A.J."/>
            <person name="Bancroft A.J."/>
            <person name="Nichol S."/>
            <person name="Tracey A."/>
            <person name="Holroyd N."/>
            <person name="Cotton J.A."/>
            <person name="Stanley E.J."/>
            <person name="Zarowiecki M."/>
            <person name="Liu J.Z."/>
            <person name="Huckvale T."/>
            <person name="Cooper P.J."/>
            <person name="Grencis R.K."/>
            <person name="Berriman M."/>
        </authorList>
    </citation>
    <scope>NUCLEOTIDE SEQUENCE [LARGE SCALE GENOMIC DNA]</scope>
    <source>
        <strain evidence="2">Edinburgh</strain>
    </source>
</reference>
<protein>
    <submittedName>
        <fullName evidence="3 4">Uncharacterized protein</fullName>
    </submittedName>
</protein>